<gene>
    <name evidence="8" type="ORF">MNBD_GAMMA13-2039</name>
</gene>
<dbReference type="PANTHER" id="PTHR33653">
    <property type="entry name" value="RIBONUCLEASE VAPC2"/>
    <property type="match status" value="1"/>
</dbReference>
<evidence type="ECO:0000313" key="8">
    <source>
        <dbReference type="EMBL" id="VAW80347.1"/>
    </source>
</evidence>
<dbReference type="InterPro" id="IPR050556">
    <property type="entry name" value="Type_II_TA_system_RNase"/>
</dbReference>
<dbReference type="GO" id="GO:0046872">
    <property type="term" value="F:metal ion binding"/>
    <property type="evidence" value="ECO:0007669"/>
    <property type="project" value="UniProtKB-KW"/>
</dbReference>
<sequence length="133" mass="15287">MKRYMLDTDTCSYIIKEHPESVHQRFQKLDMEQLCISAVTYAELLYGVERSSSKRVSRPIIEDFVRHLDVMNWDANAADQYGVIRTRLEVAGTLIGAMDMMIAAHAKSLKAVLVTNNQKHFTKVKGLKIENWI</sequence>
<keyword evidence="2" id="KW-0540">Nuclease</keyword>
<evidence type="ECO:0000256" key="1">
    <source>
        <dbReference type="ARBA" id="ARBA00001946"/>
    </source>
</evidence>
<dbReference type="Gene3D" id="3.40.50.1010">
    <property type="entry name" value="5'-nuclease"/>
    <property type="match status" value="1"/>
</dbReference>
<comment type="cofactor">
    <cofactor evidence="1">
        <name>Mg(2+)</name>
        <dbReference type="ChEBI" id="CHEBI:18420"/>
    </cofactor>
</comment>
<protein>
    <recommendedName>
        <fullName evidence="7">PIN domain-containing protein</fullName>
    </recommendedName>
</protein>
<evidence type="ECO:0000256" key="6">
    <source>
        <dbReference type="ARBA" id="ARBA00038093"/>
    </source>
</evidence>
<proteinExistence type="inferred from homology"/>
<name>A0A3B0YY94_9ZZZZ</name>
<dbReference type="PANTHER" id="PTHR33653:SF1">
    <property type="entry name" value="RIBONUCLEASE VAPC2"/>
    <property type="match status" value="1"/>
</dbReference>
<dbReference type="InterPro" id="IPR029060">
    <property type="entry name" value="PIN-like_dom_sf"/>
</dbReference>
<evidence type="ECO:0000256" key="4">
    <source>
        <dbReference type="ARBA" id="ARBA00022801"/>
    </source>
</evidence>
<dbReference type="CDD" id="cd09881">
    <property type="entry name" value="PIN_VapC4-5_FitB-like"/>
    <property type="match status" value="1"/>
</dbReference>
<dbReference type="EMBL" id="UOFK01000220">
    <property type="protein sequence ID" value="VAW80347.1"/>
    <property type="molecule type" value="Genomic_DNA"/>
</dbReference>
<reference evidence="8" key="1">
    <citation type="submission" date="2018-06" db="EMBL/GenBank/DDBJ databases">
        <authorList>
            <person name="Zhirakovskaya E."/>
        </authorList>
    </citation>
    <scope>NUCLEOTIDE SEQUENCE</scope>
</reference>
<keyword evidence="4" id="KW-0378">Hydrolase</keyword>
<evidence type="ECO:0000256" key="2">
    <source>
        <dbReference type="ARBA" id="ARBA00022722"/>
    </source>
</evidence>
<dbReference type="GO" id="GO:0016787">
    <property type="term" value="F:hydrolase activity"/>
    <property type="evidence" value="ECO:0007669"/>
    <property type="project" value="UniProtKB-KW"/>
</dbReference>
<keyword evidence="3" id="KW-0479">Metal-binding</keyword>
<dbReference type="AlphaFoldDB" id="A0A3B0YY94"/>
<feature type="domain" description="PIN" evidence="7">
    <location>
        <begin position="4"/>
        <end position="125"/>
    </location>
</feature>
<dbReference type="Pfam" id="PF01850">
    <property type="entry name" value="PIN"/>
    <property type="match status" value="1"/>
</dbReference>
<dbReference type="SUPFAM" id="SSF88723">
    <property type="entry name" value="PIN domain-like"/>
    <property type="match status" value="1"/>
</dbReference>
<dbReference type="GO" id="GO:0004518">
    <property type="term" value="F:nuclease activity"/>
    <property type="evidence" value="ECO:0007669"/>
    <property type="project" value="UniProtKB-KW"/>
</dbReference>
<comment type="similarity">
    <text evidence="6">Belongs to the PINc/VapC protein family.</text>
</comment>
<keyword evidence="5" id="KW-0460">Magnesium</keyword>
<evidence type="ECO:0000256" key="5">
    <source>
        <dbReference type="ARBA" id="ARBA00022842"/>
    </source>
</evidence>
<evidence type="ECO:0000259" key="7">
    <source>
        <dbReference type="Pfam" id="PF01850"/>
    </source>
</evidence>
<dbReference type="InterPro" id="IPR002716">
    <property type="entry name" value="PIN_dom"/>
</dbReference>
<organism evidence="8">
    <name type="scientific">hydrothermal vent metagenome</name>
    <dbReference type="NCBI Taxonomy" id="652676"/>
    <lineage>
        <taxon>unclassified sequences</taxon>
        <taxon>metagenomes</taxon>
        <taxon>ecological metagenomes</taxon>
    </lineage>
</organism>
<evidence type="ECO:0000256" key="3">
    <source>
        <dbReference type="ARBA" id="ARBA00022723"/>
    </source>
</evidence>
<accession>A0A3B0YY94</accession>